<evidence type="ECO:0000313" key="2">
    <source>
        <dbReference type="Proteomes" id="UP000250163"/>
    </source>
</evidence>
<accession>A0A330LTQ2</accession>
<organism evidence="1 2">
    <name type="scientific">Moritella yayanosii</name>
    <dbReference type="NCBI Taxonomy" id="69539"/>
    <lineage>
        <taxon>Bacteria</taxon>
        <taxon>Pseudomonadati</taxon>
        <taxon>Pseudomonadota</taxon>
        <taxon>Gammaproteobacteria</taxon>
        <taxon>Alteromonadales</taxon>
        <taxon>Moritellaceae</taxon>
        <taxon>Moritella</taxon>
    </lineage>
</organism>
<dbReference type="AlphaFoldDB" id="A0A330LTQ2"/>
<reference evidence="2" key="1">
    <citation type="submission" date="2018-05" db="EMBL/GenBank/DDBJ databases">
        <authorList>
            <person name="Cea G.-C."/>
            <person name="William W."/>
        </authorList>
    </citation>
    <scope>NUCLEOTIDE SEQUENCE [LARGE SCALE GENOMIC DNA]</scope>
    <source>
        <strain evidence="2">DB21MT 5</strain>
    </source>
</reference>
<dbReference type="Proteomes" id="UP000250163">
    <property type="component" value="Chromosome MORIYA"/>
</dbReference>
<evidence type="ECO:0000313" key="1">
    <source>
        <dbReference type="EMBL" id="SQD79576.1"/>
    </source>
</evidence>
<name>A0A330LTQ2_9GAMM</name>
<proteinExistence type="predicted"/>
<gene>
    <name evidence="1" type="ORF">MORIYA_3120</name>
</gene>
<sequence length="49" mass="5956">MLIKITYTSYEITFYHEIIDTNYSPYKINYDDYKNHPLKKAITFVIAFD</sequence>
<dbReference type="KEGG" id="mya:MORIYA_3120"/>
<dbReference type="EMBL" id="LS483250">
    <property type="protein sequence ID" value="SQD79576.1"/>
    <property type="molecule type" value="Genomic_DNA"/>
</dbReference>
<keyword evidence="2" id="KW-1185">Reference proteome</keyword>
<protein>
    <submittedName>
        <fullName evidence="1">Uncharacterized protein</fullName>
    </submittedName>
</protein>